<organism evidence="2 3">
    <name type="scientific">Granulicella pectinivorans</name>
    <dbReference type="NCBI Taxonomy" id="474950"/>
    <lineage>
        <taxon>Bacteria</taxon>
        <taxon>Pseudomonadati</taxon>
        <taxon>Acidobacteriota</taxon>
        <taxon>Terriglobia</taxon>
        <taxon>Terriglobales</taxon>
        <taxon>Acidobacteriaceae</taxon>
        <taxon>Granulicella</taxon>
    </lineage>
</organism>
<dbReference type="RefSeq" id="WP_175528865.1">
    <property type="nucleotide sequence ID" value="NZ_FOZL01000001.1"/>
</dbReference>
<dbReference type="Proteomes" id="UP000199024">
    <property type="component" value="Unassembled WGS sequence"/>
</dbReference>
<evidence type="ECO:0000313" key="2">
    <source>
        <dbReference type="EMBL" id="SFS04299.1"/>
    </source>
</evidence>
<feature type="region of interest" description="Disordered" evidence="1">
    <location>
        <begin position="160"/>
        <end position="179"/>
    </location>
</feature>
<dbReference type="STRING" id="474950.SAMN05421771_0894"/>
<feature type="compositionally biased region" description="Low complexity" evidence="1">
    <location>
        <begin position="165"/>
        <end position="174"/>
    </location>
</feature>
<dbReference type="EMBL" id="FOZL01000001">
    <property type="protein sequence ID" value="SFS04299.1"/>
    <property type="molecule type" value="Genomic_DNA"/>
</dbReference>
<dbReference type="Pfam" id="PF12543">
    <property type="entry name" value="DUF3738"/>
    <property type="match status" value="1"/>
</dbReference>
<reference evidence="2 3" key="1">
    <citation type="submission" date="2016-10" db="EMBL/GenBank/DDBJ databases">
        <authorList>
            <person name="de Groot N.N."/>
        </authorList>
    </citation>
    <scope>NUCLEOTIDE SEQUENCE [LARGE SCALE GENOMIC DNA]</scope>
    <source>
        <strain evidence="2 3">DSM 21001</strain>
    </source>
</reference>
<dbReference type="AlphaFoldDB" id="A0A1I6LLM6"/>
<protein>
    <submittedName>
        <fullName evidence="2">Soil-associated protein, TIGR03435 family</fullName>
    </submittedName>
</protein>
<sequence length="279" mass="30578">MRWGLSEVRRRHLTAGMLVGLLFCPLLALYAQTKPSASAALPIYDVTSVKLNTSGSFDSSYNTSGAGFSARNVSLRQLMEYTFEIKENLIEGIPGPVNAARFDLDGKISDPDPETIKKLTDDQRRAMMAPVLAERFQLQTHRETKMLPLYELVPAKDGSKLKPSAAEGAPEPAGIDPRVRTRGDVNWGSEHLLAHAIPLSVLAHTLSDILKRTVTDKTALEGEYDITLHWTPDTAIASDDQTAGSIFTALQEQLGLRLRPSKGLVETLVVDRVNMPSDN</sequence>
<proteinExistence type="predicted"/>
<keyword evidence="3" id="KW-1185">Reference proteome</keyword>
<evidence type="ECO:0000256" key="1">
    <source>
        <dbReference type="SAM" id="MobiDB-lite"/>
    </source>
</evidence>
<gene>
    <name evidence="2" type="ORF">SAMN05421771_0894</name>
</gene>
<evidence type="ECO:0000313" key="3">
    <source>
        <dbReference type="Proteomes" id="UP000199024"/>
    </source>
</evidence>
<dbReference type="NCBIfam" id="TIGR03435">
    <property type="entry name" value="Soli_TIGR03435"/>
    <property type="match status" value="1"/>
</dbReference>
<dbReference type="InterPro" id="IPR017801">
    <property type="entry name" value="DUF3738"/>
</dbReference>
<accession>A0A1I6LLM6</accession>
<name>A0A1I6LLM6_9BACT</name>